<dbReference type="Gene3D" id="3.30.10.20">
    <property type="match status" value="2"/>
</dbReference>
<dbReference type="STRING" id="1802435.A2114_01165"/>
<dbReference type="InterPro" id="IPR005543">
    <property type="entry name" value="PASTA_dom"/>
</dbReference>
<dbReference type="EMBL" id="MHTG01000028">
    <property type="protein sequence ID" value="OHA56857.1"/>
    <property type="molecule type" value="Genomic_DNA"/>
</dbReference>
<protein>
    <recommendedName>
        <fullName evidence="1">PASTA domain-containing protein</fullName>
    </recommendedName>
</protein>
<dbReference type="Pfam" id="PF03793">
    <property type="entry name" value="PASTA"/>
    <property type="match status" value="2"/>
</dbReference>
<feature type="domain" description="PASTA" evidence="1">
    <location>
        <begin position="329"/>
        <end position="396"/>
    </location>
</feature>
<evidence type="ECO:0000259" key="1">
    <source>
        <dbReference type="PROSITE" id="PS51178"/>
    </source>
</evidence>
<dbReference type="CDD" id="cd06577">
    <property type="entry name" value="PASTA_pknB"/>
    <property type="match status" value="2"/>
</dbReference>
<evidence type="ECO:0000313" key="2">
    <source>
        <dbReference type="EMBL" id="OHA56857.1"/>
    </source>
</evidence>
<sequence length="501" mass="53985">MGLVLALSVGLILTGCPSGGGNTPDPPGSGLTFTDDSQMRVSVGPNLNESARSIEDFQRILIQGDTADDTSFWVVPRPKASDGRYGSARVSYFRVEYKRIIGTHDNPQIGPTIVDEYFVTYRTDGQAIVRDGHGNELAAIAVGLVQWSILRELVQTVFCFEWNFWVGMPWCINVPGFKTTDSEEEVVKAADTDYWLQLIVSTYEMCSVTWSMKYVAGLDNVEETEFISGHLDMDWDSDGLTNCEEIENGTDPYDPNDPGQTRKVPGLIGKTVSEAQAALAGRDLVLGEVKYEYSSAQPKDRIFDQDPNKGTTVPKGSAVDVWVSKGPEPPNTTTVPNVIGQTLAQAGVTLADASLQTGTVSEAYHPTVPAGTVVGQSPIPGSVVPVASSVNLTVSKGPEPVNPLSASFTSPLDGASFQSGDLVKFQMNIVNGVPPFTVRILVETGPVPGWLEIETMSRTPYWNMNLNSTAEPGPSNAQAHGWVKDSLGEETPVFSVSYTVH</sequence>
<dbReference type="SMART" id="SM00740">
    <property type="entry name" value="PASTA"/>
    <property type="match status" value="2"/>
</dbReference>
<comment type="caution">
    <text evidence="2">The sequence shown here is derived from an EMBL/GenBank/DDBJ whole genome shotgun (WGS) entry which is preliminary data.</text>
</comment>
<reference evidence="2 3" key="1">
    <citation type="journal article" date="2016" name="Nat. Commun.">
        <title>Thousands of microbial genomes shed light on interconnected biogeochemical processes in an aquifer system.</title>
        <authorList>
            <person name="Anantharaman K."/>
            <person name="Brown C.T."/>
            <person name="Hug L.A."/>
            <person name="Sharon I."/>
            <person name="Castelle C.J."/>
            <person name="Probst A.J."/>
            <person name="Thomas B.C."/>
            <person name="Singh A."/>
            <person name="Wilkins M.J."/>
            <person name="Karaoz U."/>
            <person name="Brodie E.L."/>
            <person name="Williams K.H."/>
            <person name="Hubbard S.S."/>
            <person name="Banfield J.F."/>
        </authorList>
    </citation>
    <scope>NUCLEOTIDE SEQUENCE [LARGE SCALE GENOMIC DNA]</scope>
</reference>
<accession>A0A1G2Q8H0</accession>
<dbReference type="PROSITE" id="PS51178">
    <property type="entry name" value="PASTA"/>
    <property type="match status" value="2"/>
</dbReference>
<organism evidence="2 3">
    <name type="scientific">Candidatus Vogelbacteria bacterium GWA1_51_14</name>
    <dbReference type="NCBI Taxonomy" id="1802435"/>
    <lineage>
        <taxon>Bacteria</taxon>
        <taxon>Candidatus Vogeliibacteriota</taxon>
    </lineage>
</organism>
<gene>
    <name evidence="2" type="ORF">A2114_01165</name>
</gene>
<evidence type="ECO:0000313" key="3">
    <source>
        <dbReference type="Proteomes" id="UP000176494"/>
    </source>
</evidence>
<proteinExistence type="predicted"/>
<name>A0A1G2Q8H0_9BACT</name>
<dbReference type="Proteomes" id="UP000176494">
    <property type="component" value="Unassembled WGS sequence"/>
</dbReference>
<feature type="domain" description="PASTA" evidence="1">
    <location>
        <begin position="260"/>
        <end position="325"/>
    </location>
</feature>
<dbReference type="AlphaFoldDB" id="A0A1G2Q8H0"/>